<sequence length="121" mass="13292">MTYGGPRAWARRLRPSGRVLAGGRRSSRPSFLSVSGGQRLTTFASSVPSGGVQLHYARQSSRFVHKNTVDFLLGVMMWSCRSYGRKLYPIGVGVTNDNVDWVSFPSVEAFAVMLSAISMVF</sequence>
<name>K4A3M7_SETIT</name>
<dbReference type="AlphaFoldDB" id="K4A3M7"/>
<dbReference type="EMBL" id="AGNK02000660">
    <property type="status" value="NOT_ANNOTATED_CDS"/>
    <property type="molecule type" value="Genomic_DNA"/>
</dbReference>
<reference evidence="2" key="1">
    <citation type="journal article" date="2012" name="Nat. Biotechnol.">
        <title>Reference genome sequence of the model plant Setaria.</title>
        <authorList>
            <person name="Bennetzen J.L."/>
            <person name="Schmutz J."/>
            <person name="Wang H."/>
            <person name="Percifield R."/>
            <person name="Hawkins J."/>
            <person name="Pontaroli A.C."/>
            <person name="Estep M."/>
            <person name="Feng L."/>
            <person name="Vaughn J.N."/>
            <person name="Grimwood J."/>
            <person name="Jenkins J."/>
            <person name="Barry K."/>
            <person name="Lindquist E."/>
            <person name="Hellsten U."/>
            <person name="Deshpande S."/>
            <person name="Wang X."/>
            <person name="Wu X."/>
            <person name="Mitros T."/>
            <person name="Triplett J."/>
            <person name="Yang X."/>
            <person name="Ye C.Y."/>
            <person name="Mauro-Herrera M."/>
            <person name="Wang L."/>
            <person name="Li P."/>
            <person name="Sharma M."/>
            <person name="Sharma R."/>
            <person name="Ronald P.C."/>
            <person name="Panaud O."/>
            <person name="Kellogg E.A."/>
            <person name="Brutnell T.P."/>
            <person name="Doust A.N."/>
            <person name="Tuskan G.A."/>
            <person name="Rokhsar D."/>
            <person name="Devos K.M."/>
        </authorList>
    </citation>
    <scope>NUCLEOTIDE SEQUENCE [LARGE SCALE GENOMIC DNA]</scope>
    <source>
        <strain evidence="2">cv. Yugu1</strain>
    </source>
</reference>
<evidence type="ECO:0000313" key="1">
    <source>
        <dbReference type="EnsemblPlants" id="KQL22366"/>
    </source>
</evidence>
<dbReference type="Gramene" id="KQL22366">
    <property type="protein sequence ID" value="KQL22366"/>
    <property type="gene ID" value="SETIT_033480mg"/>
</dbReference>
<accession>K4A3M7</accession>
<protein>
    <submittedName>
        <fullName evidence="1">Uncharacterized protein</fullName>
    </submittedName>
</protein>
<reference evidence="1" key="2">
    <citation type="submission" date="2018-08" db="UniProtKB">
        <authorList>
            <consortium name="EnsemblPlants"/>
        </authorList>
    </citation>
    <scope>IDENTIFICATION</scope>
    <source>
        <strain evidence="1">Yugu1</strain>
    </source>
</reference>
<dbReference type="InParanoid" id="K4A3M7"/>
<keyword evidence="2" id="KW-1185">Reference proteome</keyword>
<dbReference type="EnsemblPlants" id="KQL22366">
    <property type="protein sequence ID" value="KQL22366"/>
    <property type="gene ID" value="SETIT_033480mg"/>
</dbReference>
<dbReference type="HOGENOM" id="CLU_2042106_0_0_1"/>
<dbReference type="Proteomes" id="UP000004995">
    <property type="component" value="Unassembled WGS sequence"/>
</dbReference>
<proteinExistence type="predicted"/>
<organism evidence="1 2">
    <name type="scientific">Setaria italica</name>
    <name type="common">Foxtail millet</name>
    <name type="synonym">Panicum italicum</name>
    <dbReference type="NCBI Taxonomy" id="4555"/>
    <lineage>
        <taxon>Eukaryota</taxon>
        <taxon>Viridiplantae</taxon>
        <taxon>Streptophyta</taxon>
        <taxon>Embryophyta</taxon>
        <taxon>Tracheophyta</taxon>
        <taxon>Spermatophyta</taxon>
        <taxon>Magnoliopsida</taxon>
        <taxon>Liliopsida</taxon>
        <taxon>Poales</taxon>
        <taxon>Poaceae</taxon>
        <taxon>PACMAD clade</taxon>
        <taxon>Panicoideae</taxon>
        <taxon>Panicodae</taxon>
        <taxon>Paniceae</taxon>
        <taxon>Cenchrinae</taxon>
        <taxon>Setaria</taxon>
    </lineage>
</organism>
<evidence type="ECO:0000313" key="2">
    <source>
        <dbReference type="Proteomes" id="UP000004995"/>
    </source>
</evidence>